<dbReference type="AlphaFoldDB" id="A0A928KWN9"/>
<dbReference type="EMBL" id="SVNY01000003">
    <property type="protein sequence ID" value="MBE6833511.1"/>
    <property type="molecule type" value="Genomic_DNA"/>
</dbReference>
<dbReference type="RefSeq" id="WP_020072533.1">
    <property type="nucleotide sequence ID" value="NZ_JBKWRC010000012.1"/>
</dbReference>
<sequence length="60" mass="6986">MKEEKATFVVNVLYRNAATWQGNLHWLEGDKESAFRSELELLSLMDSVLDLTREKKRNSS</sequence>
<dbReference type="Proteomes" id="UP000754750">
    <property type="component" value="Unassembled WGS sequence"/>
</dbReference>
<protein>
    <submittedName>
        <fullName evidence="1">Uncharacterized protein</fullName>
    </submittedName>
</protein>
<evidence type="ECO:0000313" key="1">
    <source>
        <dbReference type="EMBL" id="MBE6833511.1"/>
    </source>
</evidence>
<reference evidence="1" key="1">
    <citation type="submission" date="2019-04" db="EMBL/GenBank/DDBJ databases">
        <title>Evolution of Biomass-Degrading Anaerobic Consortia Revealed by Metagenomics.</title>
        <authorList>
            <person name="Peng X."/>
        </authorList>
    </citation>
    <scope>NUCLEOTIDE SEQUENCE</scope>
    <source>
        <strain evidence="1">SIG551</strain>
    </source>
</reference>
<name>A0A928KWN9_9FIRM</name>
<organism evidence="1 2">
    <name type="scientific">Faecalispora sporosphaeroides</name>
    <dbReference type="NCBI Taxonomy" id="1549"/>
    <lineage>
        <taxon>Bacteria</taxon>
        <taxon>Bacillati</taxon>
        <taxon>Bacillota</taxon>
        <taxon>Clostridia</taxon>
        <taxon>Eubacteriales</taxon>
        <taxon>Oscillospiraceae</taxon>
        <taxon>Faecalispora</taxon>
    </lineage>
</organism>
<evidence type="ECO:0000313" key="2">
    <source>
        <dbReference type="Proteomes" id="UP000754750"/>
    </source>
</evidence>
<comment type="caution">
    <text evidence="1">The sequence shown here is derived from an EMBL/GenBank/DDBJ whole genome shotgun (WGS) entry which is preliminary data.</text>
</comment>
<proteinExistence type="predicted"/>
<accession>A0A928KWN9</accession>
<gene>
    <name evidence="1" type="ORF">E7512_08015</name>
</gene>